<name>A0ABY3C4Y3_9GAMM</name>
<feature type="transmembrane region" description="Helical" evidence="5">
    <location>
        <begin position="6"/>
        <end position="25"/>
    </location>
</feature>
<feature type="transmembrane region" description="Helical" evidence="5">
    <location>
        <begin position="219"/>
        <end position="242"/>
    </location>
</feature>
<dbReference type="Proteomes" id="UP000733744">
    <property type="component" value="Unassembled WGS sequence"/>
</dbReference>
<keyword evidence="2 5" id="KW-0812">Transmembrane</keyword>
<dbReference type="EMBL" id="RYFG02000121">
    <property type="protein sequence ID" value="TRW89542.1"/>
    <property type="molecule type" value="Genomic_DNA"/>
</dbReference>
<reference evidence="7 8" key="1">
    <citation type="journal article" date="2019" name="Antonie Van Leeuwenhoek">
        <title>Description of 'Ca. Methylobacter oryzae' KRF1, a novel species from the environmentally important Methylobacter clade 2.</title>
        <authorList>
            <person name="Khatri K."/>
            <person name="Mohite J.A."/>
            <person name="Pandit P.S."/>
            <person name="Bahulikar R."/>
            <person name="Rahalkar M.C."/>
        </authorList>
    </citation>
    <scope>NUCLEOTIDE SEQUENCE [LARGE SCALE GENOMIC DNA]</scope>
    <source>
        <strain evidence="7 8">KRF1</strain>
    </source>
</reference>
<evidence type="ECO:0000256" key="5">
    <source>
        <dbReference type="SAM" id="Phobius"/>
    </source>
</evidence>
<dbReference type="InterPro" id="IPR044880">
    <property type="entry name" value="NCX_ion-bd_dom_sf"/>
</dbReference>
<keyword evidence="4 5" id="KW-0472">Membrane</keyword>
<dbReference type="Pfam" id="PF01699">
    <property type="entry name" value="Na_Ca_ex"/>
    <property type="match status" value="2"/>
</dbReference>
<evidence type="ECO:0000259" key="6">
    <source>
        <dbReference type="Pfam" id="PF01699"/>
    </source>
</evidence>
<feature type="transmembrane region" description="Helical" evidence="5">
    <location>
        <begin position="317"/>
        <end position="335"/>
    </location>
</feature>
<feature type="transmembrane region" description="Helical" evidence="5">
    <location>
        <begin position="287"/>
        <end position="305"/>
    </location>
</feature>
<feature type="transmembrane region" description="Helical" evidence="5">
    <location>
        <begin position="107"/>
        <end position="130"/>
    </location>
</feature>
<organism evidence="7 8">
    <name type="scientific">Candidatus Methylobacter oryzae</name>
    <dbReference type="NCBI Taxonomy" id="2497749"/>
    <lineage>
        <taxon>Bacteria</taxon>
        <taxon>Pseudomonadati</taxon>
        <taxon>Pseudomonadota</taxon>
        <taxon>Gammaproteobacteria</taxon>
        <taxon>Methylococcales</taxon>
        <taxon>Methylococcaceae</taxon>
        <taxon>Methylobacter</taxon>
    </lineage>
</organism>
<protein>
    <submittedName>
        <fullName evidence="7">Sodium:calcium antiporter</fullName>
    </submittedName>
</protein>
<feature type="transmembrane region" description="Helical" evidence="5">
    <location>
        <begin position="136"/>
        <end position="159"/>
    </location>
</feature>
<evidence type="ECO:0000256" key="3">
    <source>
        <dbReference type="ARBA" id="ARBA00022989"/>
    </source>
</evidence>
<accession>A0ABY3C4Y3</accession>
<evidence type="ECO:0000256" key="1">
    <source>
        <dbReference type="ARBA" id="ARBA00004141"/>
    </source>
</evidence>
<comment type="caution">
    <text evidence="7">The sequence shown here is derived from an EMBL/GenBank/DDBJ whole genome shotgun (WGS) entry which is preliminary data.</text>
</comment>
<feature type="transmembrane region" description="Helical" evidence="5">
    <location>
        <begin position="180"/>
        <end position="207"/>
    </location>
</feature>
<proteinExistence type="predicted"/>
<comment type="subcellular location">
    <subcellularLocation>
        <location evidence="1">Membrane</location>
        <topology evidence="1">Multi-pass membrane protein</topology>
    </subcellularLocation>
</comment>
<feature type="domain" description="Sodium/calcium exchanger membrane region" evidence="6">
    <location>
        <begin position="7"/>
        <end position="159"/>
    </location>
</feature>
<dbReference type="InterPro" id="IPR004837">
    <property type="entry name" value="NaCa_Exmemb"/>
</dbReference>
<feature type="transmembrane region" description="Helical" evidence="5">
    <location>
        <begin position="37"/>
        <end position="54"/>
    </location>
</feature>
<evidence type="ECO:0000313" key="7">
    <source>
        <dbReference type="EMBL" id="TRW89542.1"/>
    </source>
</evidence>
<evidence type="ECO:0000256" key="4">
    <source>
        <dbReference type="ARBA" id="ARBA00023136"/>
    </source>
</evidence>
<keyword evidence="8" id="KW-1185">Reference proteome</keyword>
<evidence type="ECO:0000313" key="8">
    <source>
        <dbReference type="Proteomes" id="UP000733744"/>
    </source>
</evidence>
<feature type="transmembrane region" description="Helical" evidence="5">
    <location>
        <begin position="74"/>
        <end position="95"/>
    </location>
</feature>
<dbReference type="Gene3D" id="1.20.1420.30">
    <property type="entry name" value="NCX, central ion-binding region"/>
    <property type="match status" value="1"/>
</dbReference>
<gene>
    <name evidence="7" type="ORF">EKO24_020990</name>
</gene>
<feature type="domain" description="Sodium/calcium exchanger membrane region" evidence="6">
    <location>
        <begin position="190"/>
        <end position="333"/>
    </location>
</feature>
<keyword evidence="3 5" id="KW-1133">Transmembrane helix</keyword>
<evidence type="ECO:0000256" key="2">
    <source>
        <dbReference type="ARBA" id="ARBA00022692"/>
    </source>
</evidence>
<sequence>MNDVVVVWLQFLACLLLVGYAGVRLTVYGDAIADKTGLGGNWIGFLLIGIVTSMPDLANGLSAVTLADAPDLAVGAIFGACIFNLAIIVILDLLYRQGSVFSSASQGHILSAAFGIVMIGFSGLSMNLALNREEPALGHIGIFSLVILVLYLVSVYTVFNYESRQVKEYTEQEPDAYPGLSLGVVIARYVAAAVVVIVTGIFLPLIAKEAASLMHWQESFVGTLLVAFITTLPEIIVAVTAVRIDALDMAIGNIFGSNLFNMAILAIEDVVYKPGPLFSKIAPVHAVSVMTSLIMTGFAITGLFFRPEKRLLKMVGWISWMLLSLLLINSYFLFINGRAA</sequence>
<feature type="transmembrane region" description="Helical" evidence="5">
    <location>
        <begin position="249"/>
        <end position="267"/>
    </location>
</feature>